<protein>
    <recommendedName>
        <fullName evidence="2">Phosphatidic acid phosphatase type 2/haloperoxidase domain-containing protein</fullName>
    </recommendedName>
</protein>
<dbReference type="SUPFAM" id="SSF48317">
    <property type="entry name" value="Acid phosphatase/Vanadium-dependent haloperoxidase"/>
    <property type="match status" value="1"/>
</dbReference>
<keyword evidence="1" id="KW-1133">Transmembrane helix</keyword>
<dbReference type="AlphaFoldDB" id="E6QWR6"/>
<gene>
    <name evidence="3" type="ORF">CARN7_2530</name>
</gene>
<dbReference type="InterPro" id="IPR036938">
    <property type="entry name" value="PAP2/HPO_sf"/>
</dbReference>
<feature type="transmembrane region" description="Helical" evidence="1">
    <location>
        <begin position="50"/>
        <end position="71"/>
    </location>
</feature>
<proteinExistence type="predicted"/>
<feature type="transmembrane region" description="Helical" evidence="1">
    <location>
        <begin position="77"/>
        <end position="99"/>
    </location>
</feature>
<keyword evidence="1" id="KW-0472">Membrane</keyword>
<accession>E6QWR6</accession>
<sequence length="107" mass="11503">MQGSSITRRGRFVALHLTPLVAHVGANSFPSDHLAATGLAVMYLWPRSRALATAAFVVGSLLGAARVLAHLHWPLDIVVAFAIGIAGMLLGHFVVLRLFPKQMHQLT</sequence>
<dbReference type="Pfam" id="PF01569">
    <property type="entry name" value="PAP2"/>
    <property type="match status" value="1"/>
</dbReference>
<name>E6QWR6_9ZZZZ</name>
<evidence type="ECO:0000256" key="1">
    <source>
        <dbReference type="SAM" id="Phobius"/>
    </source>
</evidence>
<dbReference type="InterPro" id="IPR000326">
    <property type="entry name" value="PAP2/HPO"/>
</dbReference>
<organism evidence="3">
    <name type="scientific">mine drainage metagenome</name>
    <dbReference type="NCBI Taxonomy" id="410659"/>
    <lineage>
        <taxon>unclassified sequences</taxon>
        <taxon>metagenomes</taxon>
        <taxon>ecological metagenomes</taxon>
    </lineage>
</organism>
<keyword evidence="1" id="KW-0812">Transmembrane</keyword>
<dbReference type="EMBL" id="CABR01000159">
    <property type="protein sequence ID" value="CBI11690.1"/>
    <property type="molecule type" value="Genomic_DNA"/>
</dbReference>
<dbReference type="Gene3D" id="1.20.144.10">
    <property type="entry name" value="Phosphatidic acid phosphatase type 2/haloperoxidase"/>
    <property type="match status" value="1"/>
</dbReference>
<evidence type="ECO:0000313" key="3">
    <source>
        <dbReference type="EMBL" id="CBI11690.1"/>
    </source>
</evidence>
<evidence type="ECO:0000259" key="2">
    <source>
        <dbReference type="Pfam" id="PF01569"/>
    </source>
</evidence>
<reference evidence="3" key="1">
    <citation type="submission" date="2009-10" db="EMBL/GenBank/DDBJ databases">
        <title>Diversity of trophic interactions inside an arsenic-rich microbial ecosystem.</title>
        <authorList>
            <person name="Bertin P.N."/>
            <person name="Heinrich-Salmeron A."/>
            <person name="Pelletier E."/>
            <person name="Goulhen-Chollet F."/>
            <person name="Arsene-Ploetze F."/>
            <person name="Gallien S."/>
            <person name="Calteau A."/>
            <person name="Vallenet D."/>
            <person name="Casiot C."/>
            <person name="Chane-Woon-Ming B."/>
            <person name="Giloteaux L."/>
            <person name="Barakat M."/>
            <person name="Bonnefoy V."/>
            <person name="Bruneel O."/>
            <person name="Chandler M."/>
            <person name="Cleiss J."/>
            <person name="Duran R."/>
            <person name="Elbaz-Poulichet F."/>
            <person name="Fonknechten N."/>
            <person name="Lauga B."/>
            <person name="Mornico D."/>
            <person name="Ortet P."/>
            <person name="Schaeffer C."/>
            <person name="Siguier P."/>
            <person name="Alexander Thil Smith A."/>
            <person name="Van Dorsselaer A."/>
            <person name="Weissenbach J."/>
            <person name="Medigue C."/>
            <person name="Le Paslier D."/>
        </authorList>
    </citation>
    <scope>NUCLEOTIDE SEQUENCE</scope>
</reference>
<comment type="caution">
    <text evidence="3">The sequence shown here is derived from an EMBL/GenBank/DDBJ whole genome shotgun (WGS) entry which is preliminary data.</text>
</comment>
<feature type="domain" description="Phosphatidic acid phosphatase type 2/haloperoxidase" evidence="2">
    <location>
        <begin position="26"/>
        <end position="91"/>
    </location>
</feature>